<dbReference type="PATRIC" id="fig|1653479.3.peg.5073"/>
<evidence type="ECO:0000313" key="3">
    <source>
        <dbReference type="Proteomes" id="UP000076038"/>
    </source>
</evidence>
<geneLocation type="plasmid" evidence="2 3">
    <name>unnamed1</name>
</geneLocation>
<dbReference type="RefSeq" id="WP_254924082.1">
    <property type="nucleotide sequence ID" value="NZ_CP015221.1"/>
</dbReference>
<dbReference type="AlphaFoldDB" id="A0A143QTC3"/>
<organism evidence="2 3">
    <name type="scientific">Rhodococcoides fascians</name>
    <name type="common">Rhodococcus fascians</name>
    <dbReference type="NCBI Taxonomy" id="1828"/>
    <lineage>
        <taxon>Bacteria</taxon>
        <taxon>Bacillati</taxon>
        <taxon>Actinomycetota</taxon>
        <taxon>Actinomycetes</taxon>
        <taxon>Mycobacteriales</taxon>
        <taxon>Nocardiaceae</taxon>
        <taxon>Rhodococcoides</taxon>
    </lineage>
</organism>
<gene>
    <name evidence="2" type="ORF">A3Q41_05005</name>
</gene>
<dbReference type="KEGG" id="rhs:A3Q41_05005"/>
<keyword evidence="3" id="KW-1185">Reference proteome</keyword>
<dbReference type="EMBL" id="CP015221">
    <property type="protein sequence ID" value="AMY26260.1"/>
    <property type="molecule type" value="Genomic_DNA"/>
</dbReference>
<keyword evidence="2" id="KW-0614">Plasmid</keyword>
<evidence type="ECO:0000256" key="1">
    <source>
        <dbReference type="SAM" id="MobiDB-lite"/>
    </source>
</evidence>
<reference evidence="3" key="2">
    <citation type="submission" date="2016-04" db="EMBL/GenBank/DDBJ databases">
        <title>Complete Genome and Plasmid Sequences for Rhodococcus fascians D188 and Draft Sequences for Rhodococcus spp. Isolates PBTS 1 and PBTS 2.</title>
        <authorList>
            <person name="Stamer R."/>
            <person name="Vereecke D."/>
            <person name="Zhang Y."/>
            <person name="Schilkey F."/>
            <person name="Devitt N."/>
            <person name="Randall J."/>
        </authorList>
    </citation>
    <scope>NUCLEOTIDE SEQUENCE [LARGE SCALE GENOMIC DNA]</scope>
    <source>
        <strain evidence="3">PBTS2</strain>
        <plasmid evidence="3">unnamed1</plasmid>
    </source>
</reference>
<dbReference type="Proteomes" id="UP000076038">
    <property type="component" value="Plasmid unnamed1"/>
</dbReference>
<name>A0A143QTC3_RHOFA</name>
<accession>A0A143QTC3</accession>
<sequence length="43" mass="4808">MHLVPAYIPDADYIDRQIDAELAAERDTEQNDTPYGDAEQVAS</sequence>
<evidence type="ECO:0000313" key="2">
    <source>
        <dbReference type="EMBL" id="AMY26260.1"/>
    </source>
</evidence>
<proteinExistence type="predicted"/>
<protein>
    <submittedName>
        <fullName evidence="2">Uncharacterized protein</fullName>
    </submittedName>
</protein>
<feature type="region of interest" description="Disordered" evidence="1">
    <location>
        <begin position="24"/>
        <end position="43"/>
    </location>
</feature>
<reference evidence="2 3" key="1">
    <citation type="journal article" date="2016" name="Genome Announc.">
        <title>Complete Genome and Plasmid Sequences for Rhodococcus fascians D188 and Draft Sequences for Rhodococcus Isolates PBTS 1 and PBTS 2.</title>
        <authorList>
            <person name="Stamler R.A."/>
            <person name="Vereecke D."/>
            <person name="Zhang Y."/>
            <person name="Schilkey F."/>
            <person name="Devitt N."/>
            <person name="Randall J.J."/>
        </authorList>
    </citation>
    <scope>NUCLEOTIDE SEQUENCE [LARGE SCALE GENOMIC DNA]</scope>
    <source>
        <strain evidence="2 3">PBTS2</strain>
        <plasmid evidence="2">unnamed1</plasmid>
    </source>
</reference>